<dbReference type="AlphaFoldDB" id="A0A317WS64"/>
<dbReference type="EMBL" id="MSFL01000004">
    <property type="protein sequence ID" value="PWY89209.1"/>
    <property type="molecule type" value="Genomic_DNA"/>
</dbReference>
<evidence type="ECO:0000259" key="2">
    <source>
        <dbReference type="Pfam" id="PF24845"/>
    </source>
</evidence>
<dbReference type="InterPro" id="IPR056138">
    <property type="entry name" value="DUF7721"/>
</dbReference>
<dbReference type="Pfam" id="PF24845">
    <property type="entry name" value="DUF7721"/>
    <property type="match status" value="1"/>
</dbReference>
<feature type="compositionally biased region" description="Low complexity" evidence="1">
    <location>
        <begin position="82"/>
        <end position="97"/>
    </location>
</feature>
<feature type="region of interest" description="Disordered" evidence="1">
    <location>
        <begin position="69"/>
        <end position="97"/>
    </location>
</feature>
<dbReference type="PANTHER" id="PTHR39477:SF1">
    <property type="entry name" value="BETA-FLANKING PROTEIN"/>
    <property type="match status" value="1"/>
</dbReference>
<protein>
    <recommendedName>
        <fullName evidence="2">DUF7721 domain-containing protein</fullName>
    </recommendedName>
</protein>
<keyword evidence="4" id="KW-1185">Reference proteome</keyword>
<dbReference type="Proteomes" id="UP000247233">
    <property type="component" value="Unassembled WGS sequence"/>
</dbReference>
<accession>A0A317WS64</accession>
<feature type="compositionally biased region" description="Gly residues" evidence="1">
    <location>
        <begin position="72"/>
        <end position="81"/>
    </location>
</feature>
<organism evidence="3 4">
    <name type="scientific">Aspergillus heteromorphus CBS 117.55</name>
    <dbReference type="NCBI Taxonomy" id="1448321"/>
    <lineage>
        <taxon>Eukaryota</taxon>
        <taxon>Fungi</taxon>
        <taxon>Dikarya</taxon>
        <taxon>Ascomycota</taxon>
        <taxon>Pezizomycotina</taxon>
        <taxon>Eurotiomycetes</taxon>
        <taxon>Eurotiomycetidae</taxon>
        <taxon>Eurotiales</taxon>
        <taxon>Aspergillaceae</taxon>
        <taxon>Aspergillus</taxon>
        <taxon>Aspergillus subgen. Circumdati</taxon>
    </lineage>
</organism>
<dbReference type="VEuPathDB" id="FungiDB:BO70DRAFT_359496"/>
<dbReference type="OrthoDB" id="2290255at2759"/>
<dbReference type="PANTHER" id="PTHR39477">
    <property type="entry name" value="CHROMOSOME 8, WHOLE GENOME SHOTGUN SEQUENCE"/>
    <property type="match status" value="1"/>
</dbReference>
<proteinExistence type="predicted"/>
<evidence type="ECO:0000313" key="3">
    <source>
        <dbReference type="EMBL" id="PWY89209.1"/>
    </source>
</evidence>
<evidence type="ECO:0000313" key="4">
    <source>
        <dbReference type="Proteomes" id="UP000247233"/>
    </source>
</evidence>
<reference evidence="3 4" key="1">
    <citation type="submission" date="2016-12" db="EMBL/GenBank/DDBJ databases">
        <title>The genomes of Aspergillus section Nigri reveals drivers in fungal speciation.</title>
        <authorList>
            <consortium name="DOE Joint Genome Institute"/>
            <person name="Vesth T.C."/>
            <person name="Nybo J."/>
            <person name="Theobald S."/>
            <person name="Brandl J."/>
            <person name="Frisvad J.C."/>
            <person name="Nielsen K.F."/>
            <person name="Lyhne E.K."/>
            <person name="Kogle M.E."/>
            <person name="Kuo A."/>
            <person name="Riley R."/>
            <person name="Clum A."/>
            <person name="Nolan M."/>
            <person name="Lipzen A."/>
            <person name="Salamov A."/>
            <person name="Henrissat B."/>
            <person name="Wiebenga A."/>
            <person name="De Vries R.P."/>
            <person name="Grigoriev I.V."/>
            <person name="Mortensen U.H."/>
            <person name="Andersen M.R."/>
            <person name="Baker S.E."/>
        </authorList>
    </citation>
    <scope>NUCLEOTIDE SEQUENCE [LARGE SCALE GENOMIC DNA]</scope>
    <source>
        <strain evidence="3 4">CBS 117.55</strain>
    </source>
</reference>
<evidence type="ECO:0000256" key="1">
    <source>
        <dbReference type="SAM" id="MobiDB-lite"/>
    </source>
</evidence>
<sequence>MSFSNLISSALSSELGDFTSAQTHAQNNHSSTDPSLFSSALSFLSERKSQIAEQSDDIDEEHLVQSHQALYNGGGSGGYGGEQQQQQQQQHDSSSLGAGAAMQALKMFSSGGGSGDKNEFIGMAMAQAGKLWEENAGGGNVSGSKQSAINSAAEMAFKMYLKGSGSSGTGGPAGLMSLASKFL</sequence>
<feature type="domain" description="DUF7721" evidence="2">
    <location>
        <begin position="17"/>
        <end position="113"/>
    </location>
</feature>
<comment type="caution">
    <text evidence="3">The sequence shown here is derived from an EMBL/GenBank/DDBJ whole genome shotgun (WGS) entry which is preliminary data.</text>
</comment>
<dbReference type="RefSeq" id="XP_025402396.1">
    <property type="nucleotide sequence ID" value="XM_025542554.1"/>
</dbReference>
<dbReference type="GeneID" id="37064791"/>
<name>A0A317WS64_9EURO</name>
<gene>
    <name evidence="3" type="ORF">BO70DRAFT_359496</name>
</gene>